<reference evidence="2 3" key="1">
    <citation type="submission" date="2018-04" db="EMBL/GenBank/DDBJ databases">
        <title>WGS assembly of Panicum hallii var. hallii HAL2.</title>
        <authorList>
            <person name="Lovell J."/>
            <person name="Jenkins J."/>
            <person name="Lowry D."/>
            <person name="Mamidi S."/>
            <person name="Sreedasyam A."/>
            <person name="Weng X."/>
            <person name="Barry K."/>
            <person name="Bonette J."/>
            <person name="Campitelli B."/>
            <person name="Daum C."/>
            <person name="Gordon S."/>
            <person name="Gould B."/>
            <person name="Lipzen A."/>
            <person name="MacQueen A."/>
            <person name="Palacio-Mejia J."/>
            <person name="Plott C."/>
            <person name="Shakirov E."/>
            <person name="Shu S."/>
            <person name="Yoshinaga Y."/>
            <person name="Zane M."/>
            <person name="Rokhsar D."/>
            <person name="Grimwood J."/>
            <person name="Schmutz J."/>
            <person name="Juenger T."/>
        </authorList>
    </citation>
    <scope>NUCLEOTIDE SEQUENCE [LARGE SCALE GENOMIC DNA]</scope>
    <source>
        <strain evidence="3">cv. HAL2</strain>
    </source>
</reference>
<sequence length="172" mass="16694">MEIMRRSGGGRRSRPGGSGEPKAGRAARGRVGAGAASGCRRRGAAPARGGSERARGSARGAAERAQTQAEAAAGAGRAAGASGATERAQTQAGGEPEAGGAQVGRAGVRGGDVGSIRSGRARGTGVRKTAAEAARVPELHFSPSASSVPIAGEGPRATIGTSSGGFLQVLDP</sequence>
<dbReference type="AlphaFoldDB" id="A0A2T7CSI7"/>
<feature type="compositionally biased region" description="Low complexity" evidence="1">
    <location>
        <begin position="57"/>
        <end position="106"/>
    </location>
</feature>
<protein>
    <submittedName>
        <fullName evidence="2">Uncharacterized protein</fullName>
    </submittedName>
</protein>
<dbReference type="EMBL" id="CM009755">
    <property type="protein sequence ID" value="PUZ46307.1"/>
    <property type="molecule type" value="Genomic_DNA"/>
</dbReference>
<feature type="region of interest" description="Disordered" evidence="1">
    <location>
        <begin position="1"/>
        <end position="172"/>
    </location>
</feature>
<dbReference type="Gramene" id="PUZ46307">
    <property type="protein sequence ID" value="PUZ46307"/>
    <property type="gene ID" value="GQ55_7G054300"/>
</dbReference>
<evidence type="ECO:0000313" key="2">
    <source>
        <dbReference type="EMBL" id="PUZ46307.1"/>
    </source>
</evidence>
<evidence type="ECO:0000313" key="3">
    <source>
        <dbReference type="Proteomes" id="UP000244336"/>
    </source>
</evidence>
<proteinExistence type="predicted"/>
<name>A0A2T7CSI7_9POAL</name>
<evidence type="ECO:0000256" key="1">
    <source>
        <dbReference type="SAM" id="MobiDB-lite"/>
    </source>
</evidence>
<keyword evidence="3" id="KW-1185">Reference proteome</keyword>
<feature type="compositionally biased region" description="Low complexity" evidence="1">
    <location>
        <begin position="24"/>
        <end position="49"/>
    </location>
</feature>
<organism evidence="2 3">
    <name type="scientific">Panicum hallii var. hallii</name>
    <dbReference type="NCBI Taxonomy" id="1504633"/>
    <lineage>
        <taxon>Eukaryota</taxon>
        <taxon>Viridiplantae</taxon>
        <taxon>Streptophyta</taxon>
        <taxon>Embryophyta</taxon>
        <taxon>Tracheophyta</taxon>
        <taxon>Spermatophyta</taxon>
        <taxon>Magnoliopsida</taxon>
        <taxon>Liliopsida</taxon>
        <taxon>Poales</taxon>
        <taxon>Poaceae</taxon>
        <taxon>PACMAD clade</taxon>
        <taxon>Panicoideae</taxon>
        <taxon>Panicodae</taxon>
        <taxon>Paniceae</taxon>
        <taxon>Panicinae</taxon>
        <taxon>Panicum</taxon>
        <taxon>Panicum sect. Panicum</taxon>
    </lineage>
</organism>
<gene>
    <name evidence="2" type="ORF">GQ55_7G054300</name>
</gene>
<dbReference type="Proteomes" id="UP000244336">
    <property type="component" value="Chromosome 7"/>
</dbReference>
<accession>A0A2T7CSI7</accession>